<keyword evidence="1" id="KW-0680">Restriction system</keyword>
<dbReference type="PANTHER" id="PTHR43140:SF1">
    <property type="entry name" value="TYPE I RESTRICTION ENZYME ECOKI SPECIFICITY SUBUNIT"/>
    <property type="match status" value="1"/>
</dbReference>
<evidence type="ECO:0000313" key="4">
    <source>
        <dbReference type="Proteomes" id="UP000265419"/>
    </source>
</evidence>
<comment type="caution">
    <text evidence="3">The sequence shown here is derived from an EMBL/GenBank/DDBJ whole genome shotgun (WGS) entry which is preliminary data.</text>
</comment>
<dbReference type="InterPro" id="IPR044946">
    <property type="entry name" value="Restrct_endonuc_typeI_TRD_sf"/>
</dbReference>
<dbReference type="Gene3D" id="3.90.220.20">
    <property type="entry name" value="DNA methylase specificity domains"/>
    <property type="match status" value="1"/>
</dbReference>
<protein>
    <recommendedName>
        <fullName evidence="5">Type I restriction modification DNA specificity domain-containing protein</fullName>
    </recommendedName>
</protein>
<dbReference type="Proteomes" id="UP000265419">
    <property type="component" value="Unassembled WGS sequence"/>
</dbReference>
<evidence type="ECO:0008006" key="5">
    <source>
        <dbReference type="Google" id="ProtNLM"/>
    </source>
</evidence>
<gene>
    <name evidence="3" type="ORF">DWB68_07160</name>
</gene>
<keyword evidence="2" id="KW-0238">DNA-binding</keyword>
<reference evidence="3 4" key="1">
    <citation type="submission" date="2018-07" db="EMBL/GenBank/DDBJ databases">
        <title>Arthrobacter sp. nov., isolated from raw cow's milk with high bacterial count.</title>
        <authorList>
            <person name="Hahne J."/>
            <person name="Isele D."/>
            <person name="Lipski A."/>
        </authorList>
    </citation>
    <scope>NUCLEOTIDE SEQUENCE [LARGE SCALE GENOMIC DNA]</scope>
    <source>
        <strain evidence="3 4">JZ R-35</strain>
    </source>
</reference>
<dbReference type="AlphaFoldDB" id="A0A399JEA8"/>
<name>A0A399JEA8_9MICC</name>
<evidence type="ECO:0000256" key="2">
    <source>
        <dbReference type="ARBA" id="ARBA00023125"/>
    </source>
</evidence>
<dbReference type="InterPro" id="IPR051212">
    <property type="entry name" value="Type-I_RE_S_subunit"/>
</dbReference>
<organism evidence="3 4">
    <name type="scientific">Galactobacter valiniphilus</name>
    <dbReference type="NCBI Taxonomy" id="2676122"/>
    <lineage>
        <taxon>Bacteria</taxon>
        <taxon>Bacillati</taxon>
        <taxon>Actinomycetota</taxon>
        <taxon>Actinomycetes</taxon>
        <taxon>Micrococcales</taxon>
        <taxon>Micrococcaceae</taxon>
        <taxon>Galactobacter</taxon>
    </lineage>
</organism>
<evidence type="ECO:0000313" key="3">
    <source>
        <dbReference type="EMBL" id="RII42519.1"/>
    </source>
</evidence>
<dbReference type="GO" id="GO:0003677">
    <property type="term" value="F:DNA binding"/>
    <property type="evidence" value="ECO:0007669"/>
    <property type="project" value="UniProtKB-KW"/>
</dbReference>
<dbReference type="PANTHER" id="PTHR43140">
    <property type="entry name" value="TYPE-1 RESTRICTION ENZYME ECOKI SPECIFICITY PROTEIN"/>
    <property type="match status" value="1"/>
</dbReference>
<evidence type="ECO:0000256" key="1">
    <source>
        <dbReference type="ARBA" id="ARBA00022747"/>
    </source>
</evidence>
<dbReference type="SUPFAM" id="SSF116734">
    <property type="entry name" value="DNA methylase specificity domain"/>
    <property type="match status" value="1"/>
</dbReference>
<accession>A0A399JEA8</accession>
<dbReference type="EMBL" id="QQXK01000011">
    <property type="protein sequence ID" value="RII42519.1"/>
    <property type="molecule type" value="Genomic_DNA"/>
</dbReference>
<proteinExistence type="predicted"/>
<sequence length="277" mass="30268">MPAPARWEQSRIADFLDRETAEIDAFVAERGALALLAQERFDAARTELVWGGVNARASLRRYIHSVEQGHSPEADSTPAGPGETGVLKAGCTNHGVFDIKANKRVLEESEFSPQEFVRTGDLIVTRASGSLRHVGSAALVPDLDRHLAMSDKHYRLNLTSGYDKRFVSFVMQTRLWRAAIEPMISGAQGLARNISIAALKGGQVPVLDLGEQQQRAERISLLSSEHEALQADLSQALALAQERRAALISAAVTGQIDVTGRRKPAVEQLQDEIEEAR</sequence>
<keyword evidence="4" id="KW-1185">Reference proteome</keyword>
<dbReference type="GO" id="GO:0009307">
    <property type="term" value="P:DNA restriction-modification system"/>
    <property type="evidence" value="ECO:0007669"/>
    <property type="project" value="UniProtKB-KW"/>
</dbReference>